<evidence type="ECO:0000313" key="3">
    <source>
        <dbReference type="Proteomes" id="UP001595632"/>
    </source>
</evidence>
<feature type="signal peptide" evidence="1">
    <location>
        <begin position="1"/>
        <end position="18"/>
    </location>
</feature>
<dbReference type="Proteomes" id="UP001595632">
    <property type="component" value="Unassembled WGS sequence"/>
</dbReference>
<dbReference type="RefSeq" id="WP_275631357.1">
    <property type="nucleotide sequence ID" value="NZ_JARGYD010000001.1"/>
</dbReference>
<protein>
    <recommendedName>
        <fullName evidence="4">Outer membrane protein beta-barrel domain-containing protein</fullName>
    </recommendedName>
</protein>
<evidence type="ECO:0008006" key="4">
    <source>
        <dbReference type="Google" id="ProtNLM"/>
    </source>
</evidence>
<keyword evidence="3" id="KW-1185">Reference proteome</keyword>
<proteinExistence type="predicted"/>
<reference evidence="3" key="1">
    <citation type="journal article" date="2019" name="Int. J. Syst. Evol. Microbiol.">
        <title>The Global Catalogue of Microorganisms (GCM) 10K type strain sequencing project: providing services to taxonomists for standard genome sequencing and annotation.</title>
        <authorList>
            <consortium name="The Broad Institute Genomics Platform"/>
            <consortium name="The Broad Institute Genome Sequencing Center for Infectious Disease"/>
            <person name="Wu L."/>
            <person name="Ma J."/>
        </authorList>
    </citation>
    <scope>NUCLEOTIDE SEQUENCE [LARGE SCALE GENOMIC DNA]</scope>
    <source>
        <strain evidence="3">KCTC 52366</strain>
    </source>
</reference>
<evidence type="ECO:0000256" key="1">
    <source>
        <dbReference type="SAM" id="SignalP"/>
    </source>
</evidence>
<dbReference type="EMBL" id="JBHRTB010000010">
    <property type="protein sequence ID" value="MFC3144096.1"/>
    <property type="molecule type" value="Genomic_DNA"/>
</dbReference>
<comment type="caution">
    <text evidence="2">The sequence shown here is derived from an EMBL/GenBank/DDBJ whole genome shotgun (WGS) entry which is preliminary data.</text>
</comment>
<gene>
    <name evidence="2" type="ORF">ACFOGP_15355</name>
</gene>
<sequence>MSAFVNPFRRALSGFALAIGLVLSVPDAARADGEFLQFDLSETASDAVFAVSRDRFSFNGNYSEYESGSATTFSVSYAFPIDGIGTFRVGPSVSRSVDDDDGTSSELGARVVFERWMPTSFGSLFVLAEYSTIDNNYFGLVQTGFGTSGFSAEFSVGGSEKYDATTLAVSKRIGDGPVYLRGGYKFVAQEAFIGFALNTF</sequence>
<accession>A0ABV7GUS1</accession>
<feature type="chain" id="PRO_5045928322" description="Outer membrane protein beta-barrel domain-containing protein" evidence="1">
    <location>
        <begin position="19"/>
        <end position="200"/>
    </location>
</feature>
<evidence type="ECO:0000313" key="2">
    <source>
        <dbReference type="EMBL" id="MFC3144096.1"/>
    </source>
</evidence>
<keyword evidence="1" id="KW-0732">Signal</keyword>
<organism evidence="2 3">
    <name type="scientific">Psychromarinibacter halotolerans</name>
    <dbReference type="NCBI Taxonomy" id="1775175"/>
    <lineage>
        <taxon>Bacteria</taxon>
        <taxon>Pseudomonadati</taxon>
        <taxon>Pseudomonadota</taxon>
        <taxon>Alphaproteobacteria</taxon>
        <taxon>Rhodobacterales</taxon>
        <taxon>Paracoccaceae</taxon>
        <taxon>Psychromarinibacter</taxon>
    </lineage>
</organism>
<name>A0ABV7GUS1_9RHOB</name>